<evidence type="ECO:0000313" key="2">
    <source>
        <dbReference type="Proteomes" id="UP000649573"/>
    </source>
</evidence>
<sequence>MDPVLRSRLLRLNAGLLLPDQAVWLACDLLLAGYETPALVELAGESPTDLRGCDAEALADRVLAELGTSRLSEEESNWVECRDLALDVISGEVSPDDWAYRLVPLRELGDADELDELRMIAIHDPAAVADRVLRFAHECVRIVDARLTGW</sequence>
<proteinExistence type="predicted"/>
<evidence type="ECO:0000313" key="1">
    <source>
        <dbReference type="EMBL" id="GGU20877.1"/>
    </source>
</evidence>
<name>A0ABQ2UE73_9PSEU</name>
<dbReference type="Proteomes" id="UP000649573">
    <property type="component" value="Unassembled WGS sequence"/>
</dbReference>
<reference evidence="2" key="1">
    <citation type="journal article" date="2019" name="Int. J. Syst. Evol. Microbiol.">
        <title>The Global Catalogue of Microorganisms (GCM) 10K type strain sequencing project: providing services to taxonomists for standard genome sequencing and annotation.</title>
        <authorList>
            <consortium name="The Broad Institute Genomics Platform"/>
            <consortium name="The Broad Institute Genome Sequencing Center for Infectious Disease"/>
            <person name="Wu L."/>
            <person name="Ma J."/>
        </authorList>
    </citation>
    <scope>NUCLEOTIDE SEQUENCE [LARGE SCALE GENOMIC DNA]</scope>
    <source>
        <strain evidence="2">JCM 3296</strain>
    </source>
</reference>
<comment type="caution">
    <text evidence="1">The sequence shown here is derived from an EMBL/GenBank/DDBJ whole genome shotgun (WGS) entry which is preliminary data.</text>
</comment>
<dbReference type="RefSeq" id="WP_189252468.1">
    <property type="nucleotide sequence ID" value="NZ_BMRE01000002.1"/>
</dbReference>
<accession>A0ABQ2UE73</accession>
<organism evidence="1 2">
    <name type="scientific">Lentzea flava</name>
    <dbReference type="NCBI Taxonomy" id="103732"/>
    <lineage>
        <taxon>Bacteria</taxon>
        <taxon>Bacillati</taxon>
        <taxon>Actinomycetota</taxon>
        <taxon>Actinomycetes</taxon>
        <taxon>Pseudonocardiales</taxon>
        <taxon>Pseudonocardiaceae</taxon>
        <taxon>Lentzea</taxon>
    </lineage>
</organism>
<protein>
    <submittedName>
        <fullName evidence="1">Uncharacterized protein</fullName>
    </submittedName>
</protein>
<keyword evidence="2" id="KW-1185">Reference proteome</keyword>
<dbReference type="EMBL" id="BMRE01000002">
    <property type="protein sequence ID" value="GGU20877.1"/>
    <property type="molecule type" value="Genomic_DNA"/>
</dbReference>
<gene>
    <name evidence="1" type="ORF">GCM10010178_11360</name>
</gene>